<dbReference type="AlphaFoldDB" id="U3U7W2"/>
<dbReference type="FunFam" id="3.20.20.100:FF:000004">
    <property type="entry name" value="Oxidoreductase, aldo/keto reductase"/>
    <property type="match status" value="1"/>
</dbReference>
<evidence type="ECO:0000313" key="4">
    <source>
        <dbReference type="Proteomes" id="UP000016900"/>
    </source>
</evidence>
<dbReference type="EMBL" id="AP012554">
    <property type="protein sequence ID" value="BAO00537.1"/>
    <property type="molecule type" value="Genomic_DNA"/>
</dbReference>
<dbReference type="PANTHER" id="PTHR43364">
    <property type="entry name" value="NADH-SPECIFIC METHYLGLYOXAL REDUCTASE-RELATED"/>
    <property type="match status" value="1"/>
</dbReference>
<evidence type="ECO:0000256" key="1">
    <source>
        <dbReference type="ARBA" id="ARBA00023002"/>
    </source>
</evidence>
<accession>U3U7W2</accession>
<dbReference type="eggNOG" id="COG0667">
    <property type="taxonomic scope" value="Bacteria"/>
</dbReference>
<dbReference type="OrthoDB" id="9772407at2"/>
<dbReference type="InterPro" id="IPR023210">
    <property type="entry name" value="NADP_OxRdtase_dom"/>
</dbReference>
<dbReference type="KEGG" id="hhs:HHS_05670"/>
<dbReference type="Gene3D" id="3.20.20.100">
    <property type="entry name" value="NADP-dependent oxidoreductase domain"/>
    <property type="match status" value="1"/>
</dbReference>
<gene>
    <name evidence="3" type="primary">yajO</name>
    <name evidence="3" type="ORF">HHS_05670</name>
</gene>
<keyword evidence="1" id="KW-0560">Oxidoreductase</keyword>
<name>U3U7W2_9GAMM</name>
<dbReference type="GO" id="GO:0005829">
    <property type="term" value="C:cytosol"/>
    <property type="evidence" value="ECO:0007669"/>
    <property type="project" value="TreeGrafter"/>
</dbReference>
<dbReference type="GO" id="GO:0016491">
    <property type="term" value="F:oxidoreductase activity"/>
    <property type="evidence" value="ECO:0007669"/>
    <property type="project" value="UniProtKB-KW"/>
</dbReference>
<dbReference type="InterPro" id="IPR050523">
    <property type="entry name" value="AKR_Detox_Biosynth"/>
</dbReference>
<evidence type="ECO:0000313" key="3">
    <source>
        <dbReference type="EMBL" id="BAO00537.1"/>
    </source>
</evidence>
<sequence>MQKYNFRYLGNTGIKVPPLTFGGNIFGWTVDEKTSFSLLDALIERGLFFIDTADVYSYWAIGNKGGESETIIGKWLKKSGQRDNIVLATKVGIECLTGKTNLKPNYIKKAIEDSLRRLQTDRIDIYQAHRDDKDTPLIDTLQVFDSLIKEGKVLNIGASNYSEERLQNALDISEKEGLARYKTLQPKYNLYDRDEYEGKLEQVAIKNELAVISYYSLASGFLTGKYKILEDVNKSKRGPFVIKKYFNKRGKRIIELLKQIALLYSCSETQVALAWLIARPNITAPIVSATSLQQIDELVKAMELKLNKKDIEKIDYMTKI</sequence>
<dbReference type="InterPro" id="IPR036812">
    <property type="entry name" value="NAD(P)_OxRdtase_dom_sf"/>
</dbReference>
<dbReference type="RefSeq" id="WP_022564556.1">
    <property type="nucleotide sequence ID" value="NZ_CP010907.1"/>
</dbReference>
<dbReference type="SUPFAM" id="SSF51430">
    <property type="entry name" value="NAD(P)-linked oxidoreductase"/>
    <property type="match status" value="1"/>
</dbReference>
<protein>
    <submittedName>
        <fullName evidence="3">YajO protein</fullName>
    </submittedName>
</protein>
<dbReference type="KEGG" id="pck:BMSBPS_0193"/>
<proteinExistence type="predicted"/>
<dbReference type="Pfam" id="PF00248">
    <property type="entry name" value="Aldo_ket_red"/>
    <property type="match status" value="1"/>
</dbReference>
<keyword evidence="4" id="KW-1185">Reference proteome</keyword>
<reference evidence="3 4" key="1">
    <citation type="submission" date="2012-10" db="EMBL/GenBank/DDBJ databases">
        <title>Genome sequence of the symbiont of the pentatomidae stink bug Halyomorpha halys.</title>
        <authorList>
            <person name="Kobayashi H."/>
            <person name="Fujii-Muramatsu R."/>
            <person name="Takeishi K."/>
            <person name="Noda H."/>
        </authorList>
    </citation>
    <scope>NUCLEOTIDE SEQUENCE [LARGE SCALE GENOMIC DNA]</scope>
</reference>
<organism evidence="3 4">
    <name type="scientific">Candidatus Pantoea carbekii</name>
    <dbReference type="NCBI Taxonomy" id="1235990"/>
    <lineage>
        <taxon>Bacteria</taxon>
        <taxon>Pseudomonadati</taxon>
        <taxon>Pseudomonadota</taxon>
        <taxon>Gammaproteobacteria</taxon>
        <taxon>Enterobacterales</taxon>
        <taxon>Erwiniaceae</taxon>
        <taxon>Pantoea</taxon>
    </lineage>
</organism>
<dbReference type="Proteomes" id="UP000016900">
    <property type="component" value="Chromosome"/>
</dbReference>
<feature type="domain" description="NADP-dependent oxidoreductase" evidence="2">
    <location>
        <begin position="18"/>
        <end position="315"/>
    </location>
</feature>
<dbReference type="PATRIC" id="fig|1235990.3.peg.561"/>
<dbReference type="CDD" id="cd19081">
    <property type="entry name" value="AKR_AKR9C1"/>
    <property type="match status" value="1"/>
</dbReference>
<evidence type="ECO:0000259" key="2">
    <source>
        <dbReference type="Pfam" id="PF00248"/>
    </source>
</evidence>
<dbReference type="PANTHER" id="PTHR43364:SF6">
    <property type="entry name" value="OXIDOREDUCTASE-RELATED"/>
    <property type="match status" value="1"/>
</dbReference>
<dbReference type="STRING" id="1235990.BMSBPS_0193"/>